<feature type="compositionally biased region" description="Basic residues" evidence="1">
    <location>
        <begin position="1"/>
        <end position="15"/>
    </location>
</feature>
<feature type="compositionally biased region" description="Basic and acidic residues" evidence="1">
    <location>
        <begin position="274"/>
        <end position="298"/>
    </location>
</feature>
<feature type="compositionally biased region" description="Polar residues" evidence="1">
    <location>
        <begin position="687"/>
        <end position="707"/>
    </location>
</feature>
<feature type="compositionally biased region" description="Polar residues" evidence="1">
    <location>
        <begin position="83"/>
        <end position="111"/>
    </location>
</feature>
<feature type="region of interest" description="Disordered" evidence="1">
    <location>
        <begin position="173"/>
        <end position="245"/>
    </location>
</feature>
<name>A0A9P4K7W1_9PLEO</name>
<feature type="compositionally biased region" description="Low complexity" evidence="1">
    <location>
        <begin position="58"/>
        <end position="78"/>
    </location>
</feature>
<feature type="compositionally biased region" description="Polar residues" evidence="1">
    <location>
        <begin position="490"/>
        <end position="501"/>
    </location>
</feature>
<feature type="compositionally biased region" description="Low complexity" evidence="1">
    <location>
        <begin position="205"/>
        <end position="218"/>
    </location>
</feature>
<evidence type="ECO:0000313" key="2">
    <source>
        <dbReference type="EMBL" id="KAF2261700.1"/>
    </source>
</evidence>
<evidence type="ECO:0008006" key="4">
    <source>
        <dbReference type="Google" id="ProtNLM"/>
    </source>
</evidence>
<feature type="region of interest" description="Disordered" evidence="1">
    <location>
        <begin position="272"/>
        <end position="473"/>
    </location>
</feature>
<feature type="region of interest" description="Disordered" evidence="1">
    <location>
        <begin position="1"/>
        <end position="141"/>
    </location>
</feature>
<dbReference type="EMBL" id="ML986651">
    <property type="protein sequence ID" value="KAF2261700.1"/>
    <property type="molecule type" value="Genomic_DNA"/>
</dbReference>
<protein>
    <recommendedName>
        <fullName evidence="4">LPXTG-motif cell wall anchor domain protein</fullName>
    </recommendedName>
</protein>
<dbReference type="Proteomes" id="UP000800093">
    <property type="component" value="Unassembled WGS sequence"/>
</dbReference>
<feature type="compositionally biased region" description="Low complexity" evidence="1">
    <location>
        <begin position="19"/>
        <end position="43"/>
    </location>
</feature>
<feature type="region of interest" description="Disordered" evidence="1">
    <location>
        <begin position="813"/>
        <end position="834"/>
    </location>
</feature>
<feature type="compositionally biased region" description="Polar residues" evidence="1">
    <location>
        <begin position="819"/>
        <end position="834"/>
    </location>
</feature>
<feature type="compositionally biased region" description="Polar residues" evidence="1">
    <location>
        <begin position="193"/>
        <end position="204"/>
    </location>
</feature>
<dbReference type="OrthoDB" id="5369729at2759"/>
<feature type="compositionally biased region" description="Polar residues" evidence="1">
    <location>
        <begin position="644"/>
        <end position="667"/>
    </location>
</feature>
<comment type="caution">
    <text evidence="2">The sequence shown here is derived from an EMBL/GenBank/DDBJ whole genome shotgun (WGS) entry which is preliminary data.</text>
</comment>
<sequence>MPTHLRRASTGKHQHLNLNNNSSSGSSSIIINNNNSTSQTSTSPATHPRSHQRTHTAPTTPTLLRLPSSSSTGASTSPRSRRVTNPSDLTPSQVSTSTATSPSYFSPQPNASGKEPRSPANRRPPASFSGHGVDTSNGPPITLITRGTVDIARRSQRPNDFAFAQQQLLQLGLVSPGGTPQRACRNSRGSEDAVNTTQAQTQMPSISRQNSTSTQRQQLHMASSVDDSSEYDSGLRSQSEDARAAAYDHREMVSAISATGGEQGEDLFLNIAEDSSKDSAGDISSRADKLRESRRKPPADPNKSRIARASIRQSLPSNAFSSTSTTPNASKIPSTIETKSTPQHRRGSNLPTTSSSTRAQRDQSPLSPANALEIPRSRLLDLSPKPPFSTSRSKEQEPPSHQFPSHYSRRRPSYPDTPPSRNQTYRPSNLHYSSSRDNQEASHVDITQETSSRADGTESLDSTGPPASVWDELDDLKSRIRRIELGGKTPSTSAAVVSNASGDRPRTANTSVTTASSSPQHQRKSQDPAMEAFIDPQTPHKVHPLLRDALRQAKLNLSPAVYRVLEATASEALELAELTGSAGPQRTLVSASSIINGATVPDRHVRRKADNICRSLTELCIALCDTKSSLQSPAIRNAAGSASRRPSVQINGESPSIQASIEPESNTLPRSSPSRALSRIEARRTSLLVNGSPRESSQEPLTPSQLHIPTRLSRAGTSLHRTRRTGDEEDEDLTLRAPSRAMTDFREIRPTNKANRISREYTSREPMPDLQPSPALQHTSSLRRPTVSGIENTSLLFRDANRRYNLDRQNSPVYEKQMSADTSSRVSQLPTQYSSNRTSIGALGLSRTGSLSRRLRGNGAVE</sequence>
<dbReference type="AlphaFoldDB" id="A0A9P4K7W1"/>
<keyword evidence="3" id="KW-1185">Reference proteome</keyword>
<feature type="compositionally biased region" description="Polar residues" evidence="1">
    <location>
        <begin position="774"/>
        <end position="787"/>
    </location>
</feature>
<feature type="compositionally biased region" description="Basic and acidic residues" evidence="1">
    <location>
        <begin position="757"/>
        <end position="767"/>
    </location>
</feature>
<feature type="compositionally biased region" description="Low complexity" evidence="1">
    <location>
        <begin position="118"/>
        <end position="127"/>
    </location>
</feature>
<reference evidence="3" key="1">
    <citation type="journal article" date="2020" name="Stud. Mycol.">
        <title>101 Dothideomycetes genomes: A test case for predicting lifestyles and emergence of pathogens.</title>
        <authorList>
            <person name="Haridas S."/>
            <person name="Albert R."/>
            <person name="Binder M."/>
            <person name="Bloem J."/>
            <person name="LaButti K."/>
            <person name="Salamov A."/>
            <person name="Andreopoulos B."/>
            <person name="Baker S."/>
            <person name="Barry K."/>
            <person name="Bills G."/>
            <person name="Bluhm B."/>
            <person name="Cannon C."/>
            <person name="Castanera R."/>
            <person name="Culley D."/>
            <person name="Daum C."/>
            <person name="Ezra D."/>
            <person name="Gonzalez J."/>
            <person name="Henrissat B."/>
            <person name="Kuo A."/>
            <person name="Liang C."/>
            <person name="Lipzen A."/>
            <person name="Lutzoni F."/>
            <person name="Magnuson J."/>
            <person name="Mondo S."/>
            <person name="Nolan M."/>
            <person name="Ohm R."/>
            <person name="Pangilinan J."/>
            <person name="Park H.-J."/>
            <person name="Ramirez L."/>
            <person name="Alfaro M."/>
            <person name="Sun H."/>
            <person name="Tritt A."/>
            <person name="Yoshinaga Y."/>
            <person name="Zwiers L.-H."/>
            <person name="Turgeon B."/>
            <person name="Goodwin S."/>
            <person name="Spatafora J."/>
            <person name="Crous P."/>
            <person name="Grigoriev I."/>
        </authorList>
    </citation>
    <scope>NUCLEOTIDE SEQUENCE [LARGE SCALE GENOMIC DNA]</scope>
    <source>
        <strain evidence="3">CBS 304.66</strain>
    </source>
</reference>
<feature type="compositionally biased region" description="Polar residues" evidence="1">
    <location>
        <begin position="419"/>
        <end position="436"/>
    </location>
</feature>
<feature type="region of interest" description="Disordered" evidence="1">
    <location>
        <begin position="636"/>
        <end position="787"/>
    </location>
</feature>
<gene>
    <name evidence="2" type="ORF">CC78DRAFT_535426</name>
</gene>
<feature type="compositionally biased region" description="Low complexity" evidence="1">
    <location>
        <begin position="668"/>
        <end position="677"/>
    </location>
</feature>
<evidence type="ECO:0000256" key="1">
    <source>
        <dbReference type="SAM" id="MobiDB-lite"/>
    </source>
</evidence>
<feature type="region of interest" description="Disordered" evidence="1">
    <location>
        <begin position="490"/>
        <end position="528"/>
    </location>
</feature>
<feature type="compositionally biased region" description="Low complexity" evidence="1">
    <location>
        <begin position="507"/>
        <end position="518"/>
    </location>
</feature>
<feature type="compositionally biased region" description="Polar residues" evidence="1">
    <location>
        <begin position="349"/>
        <end position="367"/>
    </location>
</feature>
<feature type="compositionally biased region" description="Polar residues" evidence="1">
    <location>
        <begin position="311"/>
        <end position="341"/>
    </location>
</feature>
<proteinExistence type="predicted"/>
<organism evidence="2 3">
    <name type="scientific">Lojkania enalia</name>
    <dbReference type="NCBI Taxonomy" id="147567"/>
    <lineage>
        <taxon>Eukaryota</taxon>
        <taxon>Fungi</taxon>
        <taxon>Dikarya</taxon>
        <taxon>Ascomycota</taxon>
        <taxon>Pezizomycotina</taxon>
        <taxon>Dothideomycetes</taxon>
        <taxon>Pleosporomycetidae</taxon>
        <taxon>Pleosporales</taxon>
        <taxon>Pleosporales incertae sedis</taxon>
        <taxon>Lojkania</taxon>
    </lineage>
</organism>
<feature type="compositionally biased region" description="Polar residues" evidence="1">
    <location>
        <begin position="445"/>
        <end position="462"/>
    </location>
</feature>
<accession>A0A9P4K7W1</accession>
<evidence type="ECO:0000313" key="3">
    <source>
        <dbReference type="Proteomes" id="UP000800093"/>
    </source>
</evidence>